<gene>
    <name evidence="1" type="ORF">BRYFOR_05478</name>
</gene>
<sequence length="47" mass="5422">MRIIAFLFAGTGKNTFRQKEKKRVTNDTFFISDNRKISCRYCGGSSQ</sequence>
<name>C6LA36_9FIRM</name>
<comment type="caution">
    <text evidence="1">The sequence shown here is derived from an EMBL/GenBank/DDBJ whole genome shotgun (WGS) entry which is preliminary data.</text>
</comment>
<reference evidence="1" key="1">
    <citation type="submission" date="2009-07" db="EMBL/GenBank/DDBJ databases">
        <authorList>
            <person name="Weinstock G."/>
            <person name="Sodergren E."/>
            <person name="Clifton S."/>
            <person name="Fulton L."/>
            <person name="Fulton B."/>
            <person name="Courtney L."/>
            <person name="Fronick C."/>
            <person name="Harrison M."/>
            <person name="Strong C."/>
            <person name="Farmer C."/>
            <person name="Delahaunty K."/>
            <person name="Markovic C."/>
            <person name="Hall O."/>
            <person name="Minx P."/>
            <person name="Tomlinson C."/>
            <person name="Mitreva M."/>
            <person name="Nelson J."/>
            <person name="Hou S."/>
            <person name="Wollam A."/>
            <person name="Pepin K.H."/>
            <person name="Johnson M."/>
            <person name="Bhonagiri V."/>
            <person name="Nash W.E."/>
            <person name="Warren W."/>
            <person name="Chinwalla A."/>
            <person name="Mardis E.R."/>
            <person name="Wilson R.K."/>
        </authorList>
    </citation>
    <scope>NUCLEOTIDE SEQUENCE [LARGE SCALE GENOMIC DNA]</scope>
    <source>
        <strain evidence="1">DSM 14469</strain>
    </source>
</reference>
<dbReference type="EMBL" id="ACCL02000002">
    <property type="protein sequence ID" value="EET62443.1"/>
    <property type="molecule type" value="Genomic_DNA"/>
</dbReference>
<organism evidence="1 2">
    <name type="scientific">Marvinbryantia formatexigens DSM 14469</name>
    <dbReference type="NCBI Taxonomy" id="478749"/>
    <lineage>
        <taxon>Bacteria</taxon>
        <taxon>Bacillati</taxon>
        <taxon>Bacillota</taxon>
        <taxon>Clostridia</taxon>
        <taxon>Lachnospirales</taxon>
        <taxon>Lachnospiraceae</taxon>
        <taxon>Marvinbryantia</taxon>
    </lineage>
</organism>
<accession>C6LA36</accession>
<keyword evidence="2" id="KW-1185">Reference proteome</keyword>
<proteinExistence type="predicted"/>
<evidence type="ECO:0000313" key="2">
    <source>
        <dbReference type="Proteomes" id="UP000005561"/>
    </source>
</evidence>
<dbReference type="AlphaFoldDB" id="C6LA36"/>
<protein>
    <submittedName>
        <fullName evidence="1">Uncharacterized protein</fullName>
    </submittedName>
</protein>
<evidence type="ECO:0000313" key="1">
    <source>
        <dbReference type="EMBL" id="EET62443.1"/>
    </source>
</evidence>
<dbReference type="Proteomes" id="UP000005561">
    <property type="component" value="Unassembled WGS sequence"/>
</dbReference>